<dbReference type="InterPro" id="IPR029058">
    <property type="entry name" value="AB_hydrolase_fold"/>
</dbReference>
<evidence type="ECO:0000313" key="1">
    <source>
        <dbReference type="EMBL" id="RKF63558.1"/>
    </source>
</evidence>
<organism evidence="1 2">
    <name type="scientific">Erysiphe neolycopersici</name>
    <dbReference type="NCBI Taxonomy" id="212602"/>
    <lineage>
        <taxon>Eukaryota</taxon>
        <taxon>Fungi</taxon>
        <taxon>Dikarya</taxon>
        <taxon>Ascomycota</taxon>
        <taxon>Pezizomycotina</taxon>
        <taxon>Leotiomycetes</taxon>
        <taxon>Erysiphales</taxon>
        <taxon>Erysiphaceae</taxon>
        <taxon>Erysiphe</taxon>
    </lineage>
</organism>
<dbReference type="PANTHER" id="PTHR31591">
    <property type="entry name" value="UPF0613 PROTEIN PB24D3.06C"/>
    <property type="match status" value="1"/>
</dbReference>
<sequence length="311" mass="34279">MIAPKSGVLHQYDTRLSAFEHISNATVSPQNLIIFIGGLFDGIGTVPYTSSISDSLDSTWSLAEIIISSSYTGWGISSLQEDVKEISKCVEYFRTLKKGLIVLMGHSTGCQDIMEYLTGHGHRTRASIDGAIIQAPVSDREYIVSKLDPLVYAKSCLDAKAMIEAGRPHEILSTSEVIKKIFDCPISAIRWLSLASPNKDGDDDYFSSDLATAQLMTSFGQLPVQTPLCILISGADQYMPKNIDKMDLLRRWTTIIESSQGVIDSKNSGVIENACHSLSGNKPEIISDLVKRVLGFLIFLEIHRYEKKLNV</sequence>
<keyword evidence="2" id="KW-1185">Reference proteome</keyword>
<dbReference type="Proteomes" id="UP000286134">
    <property type="component" value="Unassembled WGS sequence"/>
</dbReference>
<comment type="caution">
    <text evidence="1">The sequence shown here is derived from an EMBL/GenBank/DDBJ whole genome shotgun (WGS) entry which is preliminary data.</text>
</comment>
<dbReference type="PANTHER" id="PTHR31591:SF7">
    <property type="entry name" value="DUF1749-DOMAIN-CONTAINING PROTEIN"/>
    <property type="match status" value="1"/>
</dbReference>
<dbReference type="Gene3D" id="3.40.50.1820">
    <property type="entry name" value="alpha/beta hydrolase"/>
    <property type="match status" value="1"/>
</dbReference>
<name>A0A420I1J9_9PEZI</name>
<gene>
    <name evidence="1" type="ORF">OnM2_024063</name>
</gene>
<dbReference type="Pfam" id="PF08538">
    <property type="entry name" value="DUF1749"/>
    <property type="match status" value="1"/>
</dbReference>
<dbReference type="AlphaFoldDB" id="A0A420I1J9"/>
<accession>A0A420I1J9</accession>
<dbReference type="InterPro" id="IPR013744">
    <property type="entry name" value="SidJ"/>
</dbReference>
<reference evidence="1 2" key="1">
    <citation type="journal article" date="2018" name="BMC Genomics">
        <title>Comparative genome analyses reveal sequence features reflecting distinct modes of host-adaptation between dicot and monocot powdery mildew.</title>
        <authorList>
            <person name="Wu Y."/>
            <person name="Ma X."/>
            <person name="Pan Z."/>
            <person name="Kale S.D."/>
            <person name="Song Y."/>
            <person name="King H."/>
            <person name="Zhang Q."/>
            <person name="Presley C."/>
            <person name="Deng X."/>
            <person name="Wei C.I."/>
            <person name="Xiao S."/>
        </authorList>
    </citation>
    <scope>NUCLEOTIDE SEQUENCE [LARGE SCALE GENOMIC DNA]</scope>
    <source>
        <strain evidence="1">UMSG2</strain>
    </source>
</reference>
<evidence type="ECO:0000313" key="2">
    <source>
        <dbReference type="Proteomes" id="UP000286134"/>
    </source>
</evidence>
<dbReference type="EMBL" id="MCFK01002485">
    <property type="protein sequence ID" value="RKF63558.1"/>
    <property type="molecule type" value="Genomic_DNA"/>
</dbReference>
<protein>
    <submittedName>
        <fullName evidence="1">UPF0613 protein PB24D3.06c</fullName>
    </submittedName>
</protein>
<proteinExistence type="predicted"/>
<dbReference type="OrthoDB" id="10034502at2759"/>
<dbReference type="SUPFAM" id="SSF53474">
    <property type="entry name" value="alpha/beta-Hydrolases"/>
    <property type="match status" value="1"/>
</dbReference>